<sequence length="49" mass="5130">MAINQPQLDLVLGFSSTDAVCGRKMSSQVLLPGGKPAITKLAFFGNLPP</sequence>
<name>A0A926WL07_9NOST</name>
<proteinExistence type="predicted"/>
<gene>
    <name evidence="1" type="ORF">H6G06_24720</name>
</gene>
<dbReference type="RefSeq" id="WP_190564715.1">
    <property type="nucleotide sequence ID" value="NZ_JACJQU010000026.1"/>
</dbReference>
<accession>A0A926WL07</accession>
<protein>
    <submittedName>
        <fullName evidence="1">Uncharacterized protein</fullName>
    </submittedName>
</protein>
<comment type="caution">
    <text evidence="1">The sequence shown here is derived from an EMBL/GenBank/DDBJ whole genome shotgun (WGS) entry which is preliminary data.</text>
</comment>
<keyword evidence="2" id="KW-1185">Reference proteome</keyword>
<evidence type="ECO:0000313" key="1">
    <source>
        <dbReference type="EMBL" id="MBD2296596.1"/>
    </source>
</evidence>
<dbReference type="AlphaFoldDB" id="A0A926WL07"/>
<reference evidence="2" key="1">
    <citation type="journal article" date="2020" name="ISME J.">
        <title>Comparative genomics reveals insights into cyanobacterial evolution and habitat adaptation.</title>
        <authorList>
            <person name="Chen M.Y."/>
            <person name="Teng W.K."/>
            <person name="Zhao L."/>
            <person name="Hu C.X."/>
            <person name="Zhou Y.K."/>
            <person name="Han B.P."/>
            <person name="Song L.R."/>
            <person name="Shu W.S."/>
        </authorList>
    </citation>
    <scope>NUCLEOTIDE SEQUENCE [LARGE SCALE GENOMIC DNA]</scope>
    <source>
        <strain evidence="2">FACHB-251</strain>
    </source>
</reference>
<organism evidence="1 2">
    <name type="scientific">Anabaena sphaerica FACHB-251</name>
    <dbReference type="NCBI Taxonomy" id="2692883"/>
    <lineage>
        <taxon>Bacteria</taxon>
        <taxon>Bacillati</taxon>
        <taxon>Cyanobacteriota</taxon>
        <taxon>Cyanophyceae</taxon>
        <taxon>Nostocales</taxon>
        <taxon>Nostocaceae</taxon>
        <taxon>Anabaena</taxon>
    </lineage>
</organism>
<dbReference type="EMBL" id="JACJQU010000026">
    <property type="protein sequence ID" value="MBD2296596.1"/>
    <property type="molecule type" value="Genomic_DNA"/>
</dbReference>
<evidence type="ECO:0000313" key="2">
    <source>
        <dbReference type="Proteomes" id="UP000662185"/>
    </source>
</evidence>
<dbReference type="Proteomes" id="UP000662185">
    <property type="component" value="Unassembled WGS sequence"/>
</dbReference>